<evidence type="ECO:0000256" key="12">
    <source>
        <dbReference type="ARBA" id="ARBA00023098"/>
    </source>
</evidence>
<dbReference type="GO" id="GO:0006659">
    <property type="term" value="P:phosphatidylserine biosynthetic process"/>
    <property type="evidence" value="ECO:0007669"/>
    <property type="project" value="UniProtKB-UniRule"/>
</dbReference>
<evidence type="ECO:0000256" key="13">
    <source>
        <dbReference type="ARBA" id="ARBA00023136"/>
    </source>
</evidence>
<dbReference type="InterPro" id="IPR043130">
    <property type="entry name" value="CDP-OH_PTrfase_TM_dom"/>
</dbReference>
<sequence>MSKRSNAANGVDKAVQETVKGHTVDKQTRLLNDPNPGHFSLIRAYHLADLITLMNGFCGFMSITSSMRYCIDPTEKVYLWAALIFMPFGLFFDFFDGKVARWRKKSSVMGQELDSLADLISFGVAPASCAFAFGMRTPLDQVLLTGFVLCGLARLARFNVTTGNVPKDANGKAKYFEGLPIPTSLSIAGLMGYWASQNWVQNEIPYGTIAQGTIFEVHPVVGLFVIHGCTMVSKTLHVPKP</sequence>
<dbReference type="PANTHER" id="PTHR14269">
    <property type="entry name" value="CDP-DIACYLGLYCEROL--GLYCEROL-3-PHOSPHATE 3-PHOSPHATIDYLTRANSFERASE-RELATED"/>
    <property type="match status" value="1"/>
</dbReference>
<evidence type="ECO:0000256" key="16">
    <source>
        <dbReference type="ARBA" id="ARBA00032361"/>
    </source>
</evidence>
<dbReference type="GO" id="GO:0005789">
    <property type="term" value="C:endoplasmic reticulum membrane"/>
    <property type="evidence" value="ECO:0007669"/>
    <property type="project" value="UniProtKB-SubCell"/>
</dbReference>
<dbReference type="PROSITE" id="PS00379">
    <property type="entry name" value="CDP_ALCOHOL_P_TRANSF"/>
    <property type="match status" value="1"/>
</dbReference>
<keyword evidence="8 18" id="KW-0808">Transferase</keyword>
<keyword evidence="15 18" id="KW-1208">Phospholipid metabolism</keyword>
<name>A0AAQ3R6Y4_9PEZI</name>
<reference evidence="21 22" key="1">
    <citation type="submission" date="2023-11" db="EMBL/GenBank/DDBJ databases">
        <title>An acidophilic fungus is an integral part of prey digestion in a carnivorous sundew plant.</title>
        <authorList>
            <person name="Tsai I.J."/>
        </authorList>
    </citation>
    <scope>NUCLEOTIDE SEQUENCE [LARGE SCALE GENOMIC DNA]</scope>
    <source>
        <strain evidence="21">169a</strain>
    </source>
</reference>
<feature type="transmembrane region" description="Helical" evidence="20">
    <location>
        <begin position="77"/>
        <end position="95"/>
    </location>
</feature>
<evidence type="ECO:0000256" key="7">
    <source>
        <dbReference type="ARBA" id="ARBA00022516"/>
    </source>
</evidence>
<evidence type="ECO:0000256" key="2">
    <source>
        <dbReference type="ARBA" id="ARBA00004477"/>
    </source>
</evidence>
<keyword evidence="22" id="KW-1185">Reference proteome</keyword>
<dbReference type="InterPro" id="IPR050324">
    <property type="entry name" value="CDP-alcohol_PTase-I"/>
</dbReference>
<evidence type="ECO:0000256" key="8">
    <source>
        <dbReference type="ARBA" id="ARBA00022679"/>
    </source>
</evidence>
<dbReference type="Pfam" id="PF01066">
    <property type="entry name" value="CDP-OH_P_transf"/>
    <property type="match status" value="1"/>
</dbReference>
<evidence type="ECO:0000256" key="9">
    <source>
        <dbReference type="ARBA" id="ARBA00022692"/>
    </source>
</evidence>
<evidence type="ECO:0000256" key="19">
    <source>
        <dbReference type="RuleBase" id="RU003750"/>
    </source>
</evidence>
<evidence type="ECO:0000256" key="18">
    <source>
        <dbReference type="PIRNR" id="PIRNR000852"/>
    </source>
</evidence>
<comment type="similarity">
    <text evidence="4 18 19">Belongs to the CDP-alcohol phosphatidyltransferase class-I family.</text>
</comment>
<proteinExistence type="inferred from homology"/>
<keyword evidence="14 18" id="KW-0594">Phospholipid biosynthesis</keyword>
<organism evidence="21 22">
    <name type="scientific">Acrodontium crateriforme</name>
    <dbReference type="NCBI Taxonomy" id="150365"/>
    <lineage>
        <taxon>Eukaryota</taxon>
        <taxon>Fungi</taxon>
        <taxon>Dikarya</taxon>
        <taxon>Ascomycota</taxon>
        <taxon>Pezizomycotina</taxon>
        <taxon>Dothideomycetes</taxon>
        <taxon>Dothideomycetidae</taxon>
        <taxon>Mycosphaerellales</taxon>
        <taxon>Teratosphaeriaceae</taxon>
        <taxon>Acrodontium</taxon>
    </lineage>
</organism>
<keyword evidence="12 18" id="KW-0443">Lipid metabolism</keyword>
<dbReference type="FunFam" id="1.20.120.1760:FF:000022">
    <property type="entry name" value="CDP-diacylglycerol--serine O-phosphatidyltransferase"/>
    <property type="match status" value="1"/>
</dbReference>
<dbReference type="EMBL" id="CP138580">
    <property type="protein sequence ID" value="WPG97690.1"/>
    <property type="molecule type" value="Genomic_DNA"/>
</dbReference>
<dbReference type="InterPro" id="IPR048254">
    <property type="entry name" value="CDP_ALCOHOL_P_TRANSF_CS"/>
</dbReference>
<evidence type="ECO:0000256" key="10">
    <source>
        <dbReference type="ARBA" id="ARBA00022824"/>
    </source>
</evidence>
<evidence type="ECO:0000256" key="1">
    <source>
        <dbReference type="ARBA" id="ARBA00000287"/>
    </source>
</evidence>
<accession>A0AAQ3R6Y4</accession>
<dbReference type="AlphaFoldDB" id="A0AAQ3R6Y4"/>
<dbReference type="GO" id="GO:0003882">
    <property type="term" value="F:CDP-diacylglycerol-serine O-phosphatidyltransferase activity"/>
    <property type="evidence" value="ECO:0007669"/>
    <property type="project" value="UniProtKB-UniRule"/>
</dbReference>
<evidence type="ECO:0000256" key="3">
    <source>
        <dbReference type="ARBA" id="ARBA00005189"/>
    </source>
</evidence>
<comment type="catalytic activity">
    <reaction evidence="1 18">
        <text>a CDP-1,2-diacyl-sn-glycerol + L-serine = a 1,2-diacyl-sn-glycero-3-phospho-L-serine + CMP + H(+)</text>
        <dbReference type="Rhea" id="RHEA:16913"/>
        <dbReference type="ChEBI" id="CHEBI:15378"/>
        <dbReference type="ChEBI" id="CHEBI:33384"/>
        <dbReference type="ChEBI" id="CHEBI:57262"/>
        <dbReference type="ChEBI" id="CHEBI:58332"/>
        <dbReference type="ChEBI" id="CHEBI:60377"/>
        <dbReference type="EC" id="2.7.8.8"/>
    </reaction>
</comment>
<dbReference type="InterPro" id="IPR004533">
    <property type="entry name" value="CDP-diaglyc--ser_O-PTrfase"/>
</dbReference>
<dbReference type="EC" id="2.7.8.8" evidence="5 18"/>
<dbReference type="NCBIfam" id="TIGR00473">
    <property type="entry name" value="pssA"/>
    <property type="match status" value="1"/>
</dbReference>
<gene>
    <name evidence="21" type="ORF">R9X50_00047100</name>
</gene>
<evidence type="ECO:0000256" key="15">
    <source>
        <dbReference type="ARBA" id="ARBA00023264"/>
    </source>
</evidence>
<keyword evidence="10 18" id="KW-0256">Endoplasmic reticulum</keyword>
<evidence type="ECO:0000256" key="6">
    <source>
        <dbReference type="ARBA" id="ARBA00017171"/>
    </source>
</evidence>
<dbReference type="Gene3D" id="1.20.120.1760">
    <property type="match status" value="1"/>
</dbReference>
<keyword evidence="13 18" id="KW-0472">Membrane</keyword>
<keyword evidence="11 20" id="KW-1133">Transmembrane helix</keyword>
<dbReference type="PANTHER" id="PTHR14269:SF61">
    <property type="entry name" value="CDP-DIACYLGLYCEROL--SERINE O-PHOSPHATIDYLTRANSFERASE"/>
    <property type="match status" value="1"/>
</dbReference>
<comment type="pathway">
    <text evidence="3">Lipid metabolism.</text>
</comment>
<evidence type="ECO:0000313" key="22">
    <source>
        <dbReference type="Proteomes" id="UP001303373"/>
    </source>
</evidence>
<evidence type="ECO:0000256" key="5">
    <source>
        <dbReference type="ARBA" id="ARBA00013174"/>
    </source>
</evidence>
<dbReference type="PIRSF" id="PIRSF000852">
    <property type="entry name" value="Phosphatidylserine_synth_fun"/>
    <property type="match status" value="1"/>
</dbReference>
<evidence type="ECO:0000313" key="21">
    <source>
        <dbReference type="EMBL" id="WPG97690.1"/>
    </source>
</evidence>
<dbReference type="GO" id="GO:0006646">
    <property type="term" value="P:phosphatidylethanolamine biosynthetic process"/>
    <property type="evidence" value="ECO:0007669"/>
    <property type="project" value="UniProtKB-UniRule"/>
</dbReference>
<evidence type="ECO:0000256" key="4">
    <source>
        <dbReference type="ARBA" id="ARBA00010441"/>
    </source>
</evidence>
<keyword evidence="9 20" id="KW-0812">Transmembrane</keyword>
<evidence type="ECO:0000256" key="17">
    <source>
        <dbReference type="ARBA" id="ARBA00060701"/>
    </source>
</evidence>
<dbReference type="Proteomes" id="UP001303373">
    <property type="component" value="Chromosome 1"/>
</dbReference>
<evidence type="ECO:0000256" key="20">
    <source>
        <dbReference type="SAM" id="Phobius"/>
    </source>
</evidence>
<evidence type="ECO:0000256" key="11">
    <source>
        <dbReference type="ARBA" id="ARBA00022989"/>
    </source>
</evidence>
<dbReference type="InterPro" id="IPR000462">
    <property type="entry name" value="CDP-OH_P_trans"/>
</dbReference>
<dbReference type="InterPro" id="IPR016271">
    <property type="entry name" value="CDP-diaglyc--ser_O-PTrfase_fun"/>
</dbReference>
<protein>
    <recommendedName>
        <fullName evidence="6 18">CDP-diacylglycerol--serine O-phosphatidyltransferase</fullName>
        <ecNumber evidence="5 18">2.7.8.8</ecNumber>
    </recommendedName>
    <alternativeName>
        <fullName evidence="16 18">Phosphatidylserine synthase</fullName>
    </alternativeName>
</protein>
<comment type="pathway">
    <text evidence="17 18">Phospholipid metabolism; phosphatidylethanolamine biosynthesis; phosphatidylethanolamine from CDP-diacylglycerol: step 1/2.</text>
</comment>
<keyword evidence="7 18" id="KW-0444">Lipid biosynthesis</keyword>
<comment type="subcellular location">
    <subcellularLocation>
        <location evidence="2">Endoplasmic reticulum membrane</location>
        <topology evidence="2">Multi-pass membrane protein</topology>
    </subcellularLocation>
</comment>
<evidence type="ECO:0000256" key="14">
    <source>
        <dbReference type="ARBA" id="ARBA00023209"/>
    </source>
</evidence>